<evidence type="ECO:0000256" key="2">
    <source>
        <dbReference type="SAM" id="SignalP"/>
    </source>
</evidence>
<keyword evidence="2" id="KW-0732">Signal</keyword>
<reference evidence="3 4" key="1">
    <citation type="journal article" date="2019" name="Nat. Med.">
        <title>A library of human gut bacterial isolates paired with longitudinal multiomics data enables mechanistic microbiome research.</title>
        <authorList>
            <person name="Poyet M."/>
            <person name="Groussin M."/>
            <person name="Gibbons S.M."/>
            <person name="Avila-Pacheco J."/>
            <person name="Jiang X."/>
            <person name="Kearney S.M."/>
            <person name="Perrotta A.R."/>
            <person name="Berdy B."/>
            <person name="Zhao S."/>
            <person name="Lieberman T.D."/>
            <person name="Swanson P.K."/>
            <person name="Smith M."/>
            <person name="Roesemann S."/>
            <person name="Alexander J.E."/>
            <person name="Rich S.A."/>
            <person name="Livny J."/>
            <person name="Vlamakis H."/>
            <person name="Clish C."/>
            <person name="Bullock K."/>
            <person name="Deik A."/>
            <person name="Scott J."/>
            <person name="Pierce K.A."/>
            <person name="Xavier R.J."/>
            <person name="Alm E.J."/>
        </authorList>
    </citation>
    <scope>NUCLEOTIDE SEQUENCE [LARGE SCALE GENOMIC DNA]</scope>
    <source>
        <strain evidence="3 4">BIOML-A4</strain>
    </source>
</reference>
<dbReference type="InterPro" id="IPR026906">
    <property type="entry name" value="LRR_5"/>
</dbReference>
<dbReference type="InterPro" id="IPR053139">
    <property type="entry name" value="Surface_bspA-like"/>
</dbReference>
<gene>
    <name evidence="3" type="ORF">GT694_09615</name>
</gene>
<name>A0A6L8TDJ4_9FIRM</name>
<dbReference type="RefSeq" id="WP_161209368.1">
    <property type="nucleotide sequence ID" value="NZ_WWVT01000012.1"/>
</dbReference>
<accession>A0A6L8TDJ4</accession>
<dbReference type="InterPro" id="IPR032675">
    <property type="entry name" value="LRR_dom_sf"/>
</dbReference>
<feature type="compositionally biased region" description="Acidic residues" evidence="1">
    <location>
        <begin position="59"/>
        <end position="116"/>
    </location>
</feature>
<dbReference type="Pfam" id="PF13306">
    <property type="entry name" value="LRR_5"/>
    <property type="match status" value="3"/>
</dbReference>
<protein>
    <submittedName>
        <fullName evidence="3">Leucine-rich repeat protein</fullName>
    </submittedName>
</protein>
<dbReference type="Proteomes" id="UP000473323">
    <property type="component" value="Unassembled WGS sequence"/>
</dbReference>
<evidence type="ECO:0000256" key="1">
    <source>
        <dbReference type="SAM" id="MobiDB-lite"/>
    </source>
</evidence>
<dbReference type="Gene3D" id="3.80.10.10">
    <property type="entry name" value="Ribonuclease Inhibitor"/>
    <property type="match status" value="2"/>
</dbReference>
<feature type="signal peptide" evidence="2">
    <location>
        <begin position="1"/>
        <end position="29"/>
    </location>
</feature>
<comment type="caution">
    <text evidence="3">The sequence shown here is derived from an EMBL/GenBank/DDBJ whole genome shotgun (WGS) entry which is preliminary data.</text>
</comment>
<feature type="compositionally biased region" description="Acidic residues" evidence="1">
    <location>
        <begin position="129"/>
        <end position="138"/>
    </location>
</feature>
<evidence type="ECO:0000313" key="4">
    <source>
        <dbReference type="Proteomes" id="UP000473323"/>
    </source>
</evidence>
<dbReference type="PANTHER" id="PTHR45661">
    <property type="entry name" value="SURFACE ANTIGEN"/>
    <property type="match status" value="1"/>
</dbReference>
<proteinExistence type="predicted"/>
<feature type="region of interest" description="Disordered" evidence="1">
    <location>
        <begin position="46"/>
        <end position="142"/>
    </location>
</feature>
<feature type="chain" id="PRO_5026986322" evidence="2">
    <location>
        <begin position="30"/>
        <end position="786"/>
    </location>
</feature>
<dbReference type="SUPFAM" id="SSF52058">
    <property type="entry name" value="L domain-like"/>
    <property type="match status" value="1"/>
</dbReference>
<organism evidence="3 4">
    <name type="scientific">Blautia massiliensis</name>
    <name type="common">ex Durand et al. 2017</name>
    <dbReference type="NCBI Taxonomy" id="1737424"/>
    <lineage>
        <taxon>Bacteria</taxon>
        <taxon>Bacillati</taxon>
        <taxon>Bacillota</taxon>
        <taxon>Clostridia</taxon>
        <taxon>Lachnospirales</taxon>
        <taxon>Lachnospiraceae</taxon>
        <taxon>Blautia</taxon>
    </lineage>
</organism>
<dbReference type="EMBL" id="WWVT01000012">
    <property type="protein sequence ID" value="MZL62296.1"/>
    <property type="molecule type" value="Genomic_DNA"/>
</dbReference>
<sequence>MKYFHIKRNLALFMTAAMVMTGTPVIAGAQEYEGGEAFAETADADFSGEADGSEGVTDLSEETETAVESESTEGSETTEEPENAEGLEQQEAESEEADVYDQQETETVDMLEEEADTEKSEESTKSLETDFDSGEEDSAAGSDLDSALENIKEISADTEITIPASQDDTREDSFFTFTPAQSGFYHAEASLGVYGPDIVRPYMLNGYHVYENIGSLLNYQPYLKKGQKYTLRVSSFSDDGGTFSVHLTKAENYDAYPYAGRSYSGDVTWTFDGTRLTVSTTERKISYTGPFTGSYCFGQNAKVKEVVIEEGPTEIEDGSTFFAGDYFTELEKIELPASLAVIGSEFLKDAANLKTVTVPASSSLKNIKEGAFANTPYYDSLTGEYGMLGNVVLKYQGKNASTTVPSNTKAIAGKSMASCKTLKSITIPKSVETIGYAAFRSDTSLEKVTLNEGLKTIDAAAFMGCDSLHEITIPKSVTLIQPYAIGYSHYNYVDSDEKDPYAIGQKYTDPNHIVINCWYNSQGYLYAKNNGFPYKLLDKKNLGNSEIAWADFAQTPTTGNTKVTATVYFAGNKLKAGTDYTCKVEYLSNRRIKVTVTGKGSYSGTLSQMIYDDYYHETKPVPLAKGKTFTSGTSRYKVTGNRVVTYIGTTNKKATKITIGNTVTYKKVTYKITSVYTKSLRKNTKVSQISIGNNVTAIGTSAFEGCTALKSVTIGTGVTSIGKDAFKSCKKISAITIRSTKLKAVGSNAFRGIYAKAKIRVPSAKLKAYQKLLKNKGQGSKVKISR</sequence>
<evidence type="ECO:0000313" key="3">
    <source>
        <dbReference type="EMBL" id="MZL62296.1"/>
    </source>
</evidence>
<dbReference type="AlphaFoldDB" id="A0A6L8TDJ4"/>
<dbReference type="PANTHER" id="PTHR45661:SF3">
    <property type="entry name" value="IG-LIKE DOMAIN-CONTAINING PROTEIN"/>
    <property type="match status" value="1"/>
</dbReference>
<feature type="compositionally biased region" description="Basic and acidic residues" evidence="1">
    <location>
        <begin position="117"/>
        <end position="128"/>
    </location>
</feature>